<sequence length="168" mass="18090">MQIAINLDEVWQDQAMTPASDASPMAFLQAFWEVWQTLAARVEAALSSRHGLDLRAFITLAYVQSNEPGADQPAALARLTGVPRYEMSRILSRLETGGAVTRQSTHSDARRVTVSATPEGRLLYAEAEQTVLEVVAPLLSQLGEPATAGLTTKLRQLAQAAGTQGDQS</sequence>
<dbReference type="EMBL" id="BMPP01000009">
    <property type="protein sequence ID" value="GGK29648.1"/>
    <property type="molecule type" value="Genomic_DNA"/>
</dbReference>
<accession>A0ABQ2EXG6</accession>
<comment type="caution">
    <text evidence="2">The sequence shown here is derived from an EMBL/GenBank/DDBJ whole genome shotgun (WGS) entry which is preliminary data.</text>
</comment>
<gene>
    <name evidence="2" type="ORF">GCM10008955_24290</name>
</gene>
<dbReference type="Proteomes" id="UP000647587">
    <property type="component" value="Unassembled WGS sequence"/>
</dbReference>
<dbReference type="Gene3D" id="1.10.10.10">
    <property type="entry name" value="Winged helix-like DNA-binding domain superfamily/Winged helix DNA-binding domain"/>
    <property type="match status" value="1"/>
</dbReference>
<feature type="domain" description="HTH marR-type" evidence="1">
    <location>
        <begin position="1"/>
        <end position="159"/>
    </location>
</feature>
<dbReference type="PANTHER" id="PTHR33164">
    <property type="entry name" value="TRANSCRIPTIONAL REGULATOR, MARR FAMILY"/>
    <property type="match status" value="1"/>
</dbReference>
<dbReference type="InterPro" id="IPR036390">
    <property type="entry name" value="WH_DNA-bd_sf"/>
</dbReference>
<evidence type="ECO:0000259" key="1">
    <source>
        <dbReference type="PROSITE" id="PS50995"/>
    </source>
</evidence>
<organism evidence="2 3">
    <name type="scientific">Deinococcus malanensis</name>
    <dbReference type="NCBI Taxonomy" id="1706855"/>
    <lineage>
        <taxon>Bacteria</taxon>
        <taxon>Thermotogati</taxon>
        <taxon>Deinococcota</taxon>
        <taxon>Deinococci</taxon>
        <taxon>Deinococcales</taxon>
        <taxon>Deinococcaceae</taxon>
        <taxon>Deinococcus</taxon>
    </lineage>
</organism>
<reference evidence="3" key="1">
    <citation type="journal article" date="2019" name="Int. J. Syst. Evol. Microbiol.">
        <title>The Global Catalogue of Microorganisms (GCM) 10K type strain sequencing project: providing services to taxonomists for standard genome sequencing and annotation.</title>
        <authorList>
            <consortium name="The Broad Institute Genomics Platform"/>
            <consortium name="The Broad Institute Genome Sequencing Center for Infectious Disease"/>
            <person name="Wu L."/>
            <person name="Ma J."/>
        </authorList>
    </citation>
    <scope>NUCLEOTIDE SEQUENCE [LARGE SCALE GENOMIC DNA]</scope>
    <source>
        <strain evidence="3">JCM 30331</strain>
    </source>
</reference>
<protein>
    <recommendedName>
        <fullName evidence="1">HTH marR-type domain-containing protein</fullName>
    </recommendedName>
</protein>
<name>A0ABQ2EXG6_9DEIO</name>
<dbReference type="PROSITE" id="PS50995">
    <property type="entry name" value="HTH_MARR_2"/>
    <property type="match status" value="1"/>
</dbReference>
<dbReference type="PANTHER" id="PTHR33164:SF43">
    <property type="entry name" value="HTH-TYPE TRANSCRIPTIONAL REPRESSOR YETL"/>
    <property type="match status" value="1"/>
</dbReference>
<dbReference type="SUPFAM" id="SSF46785">
    <property type="entry name" value="Winged helix' DNA-binding domain"/>
    <property type="match status" value="1"/>
</dbReference>
<evidence type="ECO:0000313" key="3">
    <source>
        <dbReference type="Proteomes" id="UP000647587"/>
    </source>
</evidence>
<evidence type="ECO:0000313" key="2">
    <source>
        <dbReference type="EMBL" id="GGK29648.1"/>
    </source>
</evidence>
<keyword evidence="3" id="KW-1185">Reference proteome</keyword>
<dbReference type="Pfam" id="PF12802">
    <property type="entry name" value="MarR_2"/>
    <property type="match status" value="1"/>
</dbReference>
<dbReference type="SMART" id="SM00347">
    <property type="entry name" value="HTH_MARR"/>
    <property type="match status" value="1"/>
</dbReference>
<dbReference type="InterPro" id="IPR000835">
    <property type="entry name" value="HTH_MarR-typ"/>
</dbReference>
<dbReference type="InterPro" id="IPR036388">
    <property type="entry name" value="WH-like_DNA-bd_sf"/>
</dbReference>
<proteinExistence type="predicted"/>
<dbReference type="InterPro" id="IPR039422">
    <property type="entry name" value="MarR/SlyA-like"/>
</dbReference>